<name>A0A314KT19_NICAT</name>
<dbReference type="PANTHER" id="PTHR32166:SF74">
    <property type="entry name" value="OS05G0256350 PROTEIN"/>
    <property type="match status" value="1"/>
</dbReference>
<gene>
    <name evidence="1" type="ORF">A4A49_64825</name>
</gene>
<dbReference type="PANTHER" id="PTHR32166">
    <property type="entry name" value="OSJNBA0013A04.12 PROTEIN"/>
    <property type="match status" value="1"/>
</dbReference>
<dbReference type="SUPFAM" id="SSF53098">
    <property type="entry name" value="Ribonuclease H-like"/>
    <property type="match status" value="1"/>
</dbReference>
<organism evidence="1 2">
    <name type="scientific">Nicotiana attenuata</name>
    <name type="common">Coyote tobacco</name>
    <dbReference type="NCBI Taxonomy" id="49451"/>
    <lineage>
        <taxon>Eukaryota</taxon>
        <taxon>Viridiplantae</taxon>
        <taxon>Streptophyta</taxon>
        <taxon>Embryophyta</taxon>
        <taxon>Tracheophyta</taxon>
        <taxon>Spermatophyta</taxon>
        <taxon>Magnoliopsida</taxon>
        <taxon>eudicotyledons</taxon>
        <taxon>Gunneridae</taxon>
        <taxon>Pentapetalae</taxon>
        <taxon>asterids</taxon>
        <taxon>lamiids</taxon>
        <taxon>Solanales</taxon>
        <taxon>Solanaceae</taxon>
        <taxon>Nicotianoideae</taxon>
        <taxon>Nicotianeae</taxon>
        <taxon>Nicotiana</taxon>
    </lineage>
</organism>
<evidence type="ECO:0000313" key="2">
    <source>
        <dbReference type="Proteomes" id="UP000187609"/>
    </source>
</evidence>
<dbReference type="Proteomes" id="UP000187609">
    <property type="component" value="Unassembled WGS sequence"/>
</dbReference>
<dbReference type="InterPro" id="IPR012337">
    <property type="entry name" value="RNaseH-like_sf"/>
</dbReference>
<dbReference type="STRING" id="49451.A0A314KT19"/>
<proteinExistence type="predicted"/>
<sequence length="164" mass="19173">MRCFTKNHELLRPVVTHFATAYLILQGIQKQKQALRSMFSYEAWNSSTMAKKHEGVKTIATVLFDPTFWPHIAYCVRSVTPLVSVLREVDSEEKPCMGYMYHLMTKAKENIALNCGNNERKYGPSWKRIDERWTSQLHRPLHAAGYYLNPQLRFEDRFSNSLKS</sequence>
<dbReference type="Gramene" id="OIT32561">
    <property type="protein sequence ID" value="OIT32561"/>
    <property type="gene ID" value="A4A49_64825"/>
</dbReference>
<accession>A0A314KT19</accession>
<feature type="non-terminal residue" evidence="1">
    <location>
        <position position="164"/>
    </location>
</feature>
<protein>
    <submittedName>
        <fullName evidence="1">Uncharacterized protein</fullName>
    </submittedName>
</protein>
<evidence type="ECO:0000313" key="1">
    <source>
        <dbReference type="EMBL" id="OIT32561.1"/>
    </source>
</evidence>
<reference evidence="1" key="1">
    <citation type="submission" date="2016-11" db="EMBL/GenBank/DDBJ databases">
        <title>The genome of Nicotiana attenuata.</title>
        <authorList>
            <person name="Xu S."/>
            <person name="Brockmoeller T."/>
            <person name="Gaquerel E."/>
            <person name="Navarro A."/>
            <person name="Kuhl H."/>
            <person name="Gase K."/>
            <person name="Ling Z."/>
            <person name="Zhou W."/>
            <person name="Kreitzer C."/>
            <person name="Stanke M."/>
            <person name="Tang H."/>
            <person name="Lyons E."/>
            <person name="Pandey P."/>
            <person name="Pandey S.P."/>
            <person name="Timmermann B."/>
            <person name="Baldwin I.T."/>
        </authorList>
    </citation>
    <scope>NUCLEOTIDE SEQUENCE [LARGE SCALE GENOMIC DNA]</scope>
    <source>
        <strain evidence="1">UT</strain>
    </source>
</reference>
<dbReference type="AlphaFoldDB" id="A0A314KT19"/>
<keyword evidence="2" id="KW-1185">Reference proteome</keyword>
<comment type="caution">
    <text evidence="1">The sequence shown here is derived from an EMBL/GenBank/DDBJ whole genome shotgun (WGS) entry which is preliminary data.</text>
</comment>
<dbReference type="EMBL" id="MJEQ01001035">
    <property type="protein sequence ID" value="OIT32561.1"/>
    <property type="molecule type" value="Genomic_DNA"/>
</dbReference>